<comment type="caution">
    <text evidence="2">The sequence shown here is derived from an EMBL/GenBank/DDBJ whole genome shotgun (WGS) entry which is preliminary data.</text>
</comment>
<organism evidence="2 3">
    <name type="scientific">Batillaria attramentaria</name>
    <dbReference type="NCBI Taxonomy" id="370345"/>
    <lineage>
        <taxon>Eukaryota</taxon>
        <taxon>Metazoa</taxon>
        <taxon>Spiralia</taxon>
        <taxon>Lophotrochozoa</taxon>
        <taxon>Mollusca</taxon>
        <taxon>Gastropoda</taxon>
        <taxon>Caenogastropoda</taxon>
        <taxon>Sorbeoconcha</taxon>
        <taxon>Cerithioidea</taxon>
        <taxon>Batillariidae</taxon>
        <taxon>Batillaria</taxon>
    </lineage>
</organism>
<proteinExistence type="predicted"/>
<dbReference type="Proteomes" id="UP001519460">
    <property type="component" value="Unassembled WGS sequence"/>
</dbReference>
<evidence type="ECO:0000313" key="3">
    <source>
        <dbReference type="Proteomes" id="UP001519460"/>
    </source>
</evidence>
<accession>A0ABD0LHV1</accession>
<dbReference type="EMBL" id="JACVVK020000048">
    <property type="protein sequence ID" value="KAK7498781.1"/>
    <property type="molecule type" value="Genomic_DNA"/>
</dbReference>
<dbReference type="AlphaFoldDB" id="A0ABD0LHV1"/>
<feature type="region of interest" description="Disordered" evidence="1">
    <location>
        <begin position="26"/>
        <end position="56"/>
    </location>
</feature>
<protein>
    <submittedName>
        <fullName evidence="2">Uncharacterized protein</fullName>
    </submittedName>
</protein>
<name>A0ABD0LHV1_9CAEN</name>
<evidence type="ECO:0000313" key="2">
    <source>
        <dbReference type="EMBL" id="KAK7498781.1"/>
    </source>
</evidence>
<reference evidence="2 3" key="1">
    <citation type="journal article" date="2023" name="Sci. Data">
        <title>Genome assembly of the Korean intertidal mud-creeper Batillaria attramentaria.</title>
        <authorList>
            <person name="Patra A.K."/>
            <person name="Ho P.T."/>
            <person name="Jun S."/>
            <person name="Lee S.J."/>
            <person name="Kim Y."/>
            <person name="Won Y.J."/>
        </authorList>
    </citation>
    <scope>NUCLEOTIDE SEQUENCE [LARGE SCALE GENOMIC DNA]</scope>
    <source>
        <strain evidence="2">Wonlab-2016</strain>
    </source>
</reference>
<keyword evidence="3" id="KW-1185">Reference proteome</keyword>
<sequence length="103" mass="11958">MFVEGRKIKVRATYTLYTGVLVTVSRCQRSPDPPSDRHHSASRPATRKDLPRFTCPCPRVRPTTTSKLVRKEHQINTERGWRTRALVSLFQLYRPLSHLAAHY</sequence>
<evidence type="ECO:0000256" key="1">
    <source>
        <dbReference type="SAM" id="MobiDB-lite"/>
    </source>
</evidence>
<gene>
    <name evidence="2" type="ORF">BaRGS_00009873</name>
</gene>